<evidence type="ECO:0000313" key="11">
    <source>
        <dbReference type="EMBL" id="CAH3176179.1"/>
    </source>
</evidence>
<comment type="catalytic activity">
    <reaction evidence="8">
        <text>L-proline + NADP(+) = (S)-1-pyrroline-5-carboxylate + NADPH + 2 H(+)</text>
        <dbReference type="Rhea" id="RHEA:14109"/>
        <dbReference type="ChEBI" id="CHEBI:15378"/>
        <dbReference type="ChEBI" id="CHEBI:17388"/>
        <dbReference type="ChEBI" id="CHEBI:57783"/>
        <dbReference type="ChEBI" id="CHEBI:58349"/>
        <dbReference type="ChEBI" id="CHEBI:60039"/>
        <dbReference type="EC" id="1.5.1.2"/>
    </reaction>
</comment>
<dbReference type="HAMAP" id="MF_01925">
    <property type="entry name" value="P5C_reductase"/>
    <property type="match status" value="1"/>
</dbReference>
<evidence type="ECO:0000256" key="1">
    <source>
        <dbReference type="ARBA" id="ARBA00005205"/>
    </source>
</evidence>
<evidence type="ECO:0000256" key="8">
    <source>
        <dbReference type="RuleBase" id="RU003903"/>
    </source>
</evidence>
<keyword evidence="5 8" id="KW-0560">Oxidoreductase</keyword>
<dbReference type="Proteomes" id="UP001159427">
    <property type="component" value="Unassembled WGS sequence"/>
</dbReference>
<dbReference type="Pfam" id="PF14748">
    <property type="entry name" value="P5CR_dimer"/>
    <property type="match status" value="1"/>
</dbReference>
<comment type="caution">
    <text evidence="11">The sequence shown here is derived from an EMBL/GenBank/DDBJ whole genome shotgun (WGS) entry which is preliminary data.</text>
</comment>
<dbReference type="SUPFAM" id="SSF51735">
    <property type="entry name" value="NAD(P)-binding Rossmann-fold domains"/>
    <property type="match status" value="1"/>
</dbReference>
<reference evidence="11 12" key="1">
    <citation type="submission" date="2022-05" db="EMBL/GenBank/DDBJ databases">
        <authorList>
            <consortium name="Genoscope - CEA"/>
            <person name="William W."/>
        </authorList>
    </citation>
    <scope>NUCLEOTIDE SEQUENCE [LARGE SCALE GENOMIC DNA]</scope>
</reference>
<dbReference type="Pfam" id="PF03807">
    <property type="entry name" value="F420_oxidored"/>
    <property type="match status" value="2"/>
</dbReference>
<dbReference type="SUPFAM" id="SSF48179">
    <property type="entry name" value="6-phosphogluconate dehydrogenase C-terminal domain-like"/>
    <property type="match status" value="1"/>
</dbReference>
<comment type="subunit">
    <text evidence="6">Homodecamer; composed of 5 homodimers.</text>
</comment>
<evidence type="ECO:0000256" key="6">
    <source>
        <dbReference type="ARBA" id="ARBA00038523"/>
    </source>
</evidence>
<evidence type="ECO:0000256" key="7">
    <source>
        <dbReference type="ARBA" id="ARBA00049975"/>
    </source>
</evidence>
<keyword evidence="4 8" id="KW-0521">NADP</keyword>
<dbReference type="InterPro" id="IPR029036">
    <property type="entry name" value="P5CR_dimer"/>
</dbReference>
<gene>
    <name evidence="11" type="ORF">PEVE_00010523</name>
</gene>
<evidence type="ECO:0000256" key="4">
    <source>
        <dbReference type="ARBA" id="ARBA00022857"/>
    </source>
</evidence>
<dbReference type="InterPro" id="IPR028939">
    <property type="entry name" value="P5C_Rdtase_cat_N"/>
</dbReference>
<name>A0ABN8R9W6_9CNID</name>
<dbReference type="EMBL" id="CALNXI010001745">
    <property type="protein sequence ID" value="CAH3176179.1"/>
    <property type="molecule type" value="Genomic_DNA"/>
</dbReference>
<evidence type="ECO:0000313" key="12">
    <source>
        <dbReference type="Proteomes" id="UP001159427"/>
    </source>
</evidence>
<dbReference type="EC" id="1.5.1.2" evidence="8"/>
<evidence type="ECO:0000256" key="3">
    <source>
        <dbReference type="ARBA" id="ARBA00022650"/>
    </source>
</evidence>
<organism evidence="11 12">
    <name type="scientific">Porites evermanni</name>
    <dbReference type="NCBI Taxonomy" id="104178"/>
    <lineage>
        <taxon>Eukaryota</taxon>
        <taxon>Metazoa</taxon>
        <taxon>Cnidaria</taxon>
        <taxon>Anthozoa</taxon>
        <taxon>Hexacorallia</taxon>
        <taxon>Scleractinia</taxon>
        <taxon>Fungiina</taxon>
        <taxon>Poritidae</taxon>
        <taxon>Porites</taxon>
    </lineage>
</organism>
<proteinExistence type="inferred from homology"/>
<keyword evidence="12" id="KW-1185">Reference proteome</keyword>
<dbReference type="PANTHER" id="PTHR11645:SF0">
    <property type="entry name" value="PYRROLINE-5-CARBOXYLATE REDUCTASE 3"/>
    <property type="match status" value="1"/>
</dbReference>
<keyword evidence="3 8" id="KW-0641">Proline biosynthesis</keyword>
<feature type="domain" description="Pyrroline-5-carboxylate reductase dimerisation" evidence="10">
    <location>
        <begin position="227"/>
        <end position="330"/>
    </location>
</feature>
<evidence type="ECO:0000256" key="2">
    <source>
        <dbReference type="ARBA" id="ARBA00005525"/>
    </source>
</evidence>
<dbReference type="InterPro" id="IPR008927">
    <property type="entry name" value="6-PGluconate_DH-like_C_sf"/>
</dbReference>
<dbReference type="PROSITE" id="PS00521">
    <property type="entry name" value="P5CR"/>
    <property type="match status" value="1"/>
</dbReference>
<dbReference type="InterPro" id="IPR053790">
    <property type="entry name" value="P5CR-like_CS"/>
</dbReference>
<keyword evidence="8" id="KW-0028">Amino-acid biosynthesis</keyword>
<sequence>MAGEFKAKVGFLGGGNMAKAMAKGFIESKTVNPANIIVSATTEKTLSLWKVMLIRLGLDRGRRVISALLFWHVGKPREKYCCPTTISHHETLAKKEKLPPPKLGHFFYFIFQEMGCQTTLVNKEVVEHSDVIFIAVKPHLVIQVAQEIESSVDQSKHLIVSIAAAITTDVIEAHLPRSRVIRCLPNLACAVQCGIFAYCRGKHIQEKDVELIHKLLGTSGLCTEIKESYSNALSSVSGCGLGFVGLVMEAMSDGGVRTGLPRALSTELVTQTLIGAARLVQATGKHPAQLKDEVCSPGGTTIAGIQVLERSGLRSALIDAVDAATKRAVEIAEAQKAKEK</sequence>
<feature type="domain" description="Pyrroline-5-carboxylate reductase catalytic N-terminal" evidence="9">
    <location>
        <begin position="112"/>
        <end position="164"/>
    </location>
</feature>
<comment type="pathway">
    <text evidence="1 8">Amino-acid biosynthesis; L-proline biosynthesis; L-proline from L-glutamate 5-semialdehyde: step 1/1.</text>
</comment>
<comment type="function">
    <text evidence="7">Oxidoreductase that catalyzes the last step in proline biosynthesis, which corresponds to the reduction of pyrroline-5-carboxylate (P5C) to L-proline using NAD(P)H. Proline is synthesized from either glutamate or ornithine; both are converted to P5C, and then to proline via pyrroline-5-carboxylate reductases (PYCRs). PYCR3 is exclusively linked to the biosynthesis of proline from ornithine.</text>
</comment>
<accession>A0ABN8R9W6</accession>
<dbReference type="Gene3D" id="3.40.50.720">
    <property type="entry name" value="NAD(P)-binding Rossmann-like Domain"/>
    <property type="match status" value="2"/>
</dbReference>
<evidence type="ECO:0000256" key="5">
    <source>
        <dbReference type="ARBA" id="ARBA00023002"/>
    </source>
</evidence>
<protein>
    <recommendedName>
        <fullName evidence="8">Pyrroline-5-carboxylate reductase</fullName>
        <ecNumber evidence="8">1.5.1.2</ecNumber>
    </recommendedName>
</protein>
<evidence type="ECO:0000259" key="10">
    <source>
        <dbReference type="Pfam" id="PF14748"/>
    </source>
</evidence>
<comment type="similarity">
    <text evidence="2 8">Belongs to the pyrroline-5-carboxylate reductase family.</text>
</comment>
<evidence type="ECO:0000259" key="9">
    <source>
        <dbReference type="Pfam" id="PF03807"/>
    </source>
</evidence>
<dbReference type="Gene3D" id="1.10.3730.10">
    <property type="entry name" value="ProC C-terminal domain-like"/>
    <property type="match status" value="1"/>
</dbReference>
<dbReference type="InterPro" id="IPR036291">
    <property type="entry name" value="NAD(P)-bd_dom_sf"/>
</dbReference>
<dbReference type="PANTHER" id="PTHR11645">
    <property type="entry name" value="PYRROLINE-5-CARBOXYLATE REDUCTASE"/>
    <property type="match status" value="1"/>
</dbReference>
<dbReference type="InterPro" id="IPR000304">
    <property type="entry name" value="Pyrroline-COOH_reductase"/>
</dbReference>
<feature type="domain" description="Pyrroline-5-carboxylate reductase catalytic N-terminal" evidence="9">
    <location>
        <begin position="8"/>
        <end position="47"/>
    </location>
</feature>
<dbReference type="NCBIfam" id="TIGR00112">
    <property type="entry name" value="proC"/>
    <property type="match status" value="1"/>
</dbReference>